<reference evidence="2 3" key="1">
    <citation type="submission" date="2015-11" db="EMBL/GenBank/DDBJ databases">
        <title>Draft Genome Sequence of the Strain BR 10423 (Rhizobium sp.) isolated from nodules of Mimosa pudica.</title>
        <authorList>
            <person name="Barauna A.C."/>
            <person name="Zilli J.E."/>
            <person name="Simoes-Araujo J.L."/>
            <person name="Reis V.M."/>
            <person name="James E.K."/>
            <person name="Reis F.B.Jr."/>
            <person name="Rouws L.F."/>
            <person name="Passos S.R."/>
            <person name="Gois S.R."/>
        </authorList>
    </citation>
    <scope>NUCLEOTIDE SEQUENCE [LARGE SCALE GENOMIC DNA]</scope>
    <source>
        <strain evidence="2 3">BR10423</strain>
    </source>
</reference>
<keyword evidence="3" id="KW-1185">Reference proteome</keyword>
<protein>
    <recommendedName>
        <fullName evidence="1">YhaN AAA domain-containing protein</fullName>
    </recommendedName>
</protein>
<dbReference type="RefSeq" id="WP_062369997.1">
    <property type="nucleotide sequence ID" value="NZ_LNCD01000064.1"/>
</dbReference>
<dbReference type="PANTHER" id="PTHR41259:SF1">
    <property type="entry name" value="DOUBLE-STRAND BREAK REPAIR RAD50 ATPASE, PUTATIVE-RELATED"/>
    <property type="match status" value="1"/>
</dbReference>
<proteinExistence type="predicted"/>
<dbReference type="Proteomes" id="UP000068164">
    <property type="component" value="Unassembled WGS sequence"/>
</dbReference>
<dbReference type="InterPro" id="IPR038734">
    <property type="entry name" value="YhaN_AAA"/>
</dbReference>
<dbReference type="AlphaFoldDB" id="A0A120FME8"/>
<sequence length="1158" mass="129789">MRFDRLDLLRYGSLSDRSIPFRPDAKLHIVYGPNEAGKSTLLRALSDLLFGFQNEVAGLHKFEPSILRVGASLTRRDGASIDFRRRKGRKATLVSNSEQEVPLADDILSPFIGGVNRSVFEKAFGMDSARLRHGGEEMATGDGEIGRLLFSAASGLTGLTQLRKSLDGEADAIFSQRKSKDRAFYQALDRHEAARQSEKLHELRSPDWKRLSDEIREVERQLEELGHARLRTKTRLDLLQNLRTLEPLLTDVDVELAGLAEFDEIAAVPNEIEQQLENQLQRLHELATREAASLAASERIRDEFEALQLDPAVLNQRDLIHELLTEKVAYSQAKADFSRVRAEVADFDLELAGLGRRAGHRGSVETLIQTQPADAQINRLNSLIRDGNELKRTETSLRQRLEDQTLEFSRIQRTESGGTLQDVGPLQERLGALQPDIRSLERIDEIDTALARARQDISEAKARLAPPVQDLEALLKLPLPDEVELEKHRPNLVAASDRVKRAQEKRTERRLEREDVVQLISDLEDDRQLITRSMIEEARAVRDAAIQGLQSGNLWDGALPVLVREADKLSDGALSQAERTARHSALTLRLARLDGDIGTCDFELEAARDHQEGALAAFSGLFDHAGIPVLDIDQMGKWLRGINAIAMRRENVRDLEDQLRIVQSRNVQVTSELASIAAAIGLEAKLAGPLSSNVRLVETKLAELARAWDERRIVRARQEALESDIADGERKIAILATEVDEWRSQFAETCVAFGLDGAPTLEMAEAAIQVWKEIPRCYAERQNRQRRVDGMARNIDQFEEKLSGVCKSIGDDLSKLAPLLAVDTLHKRMTDAQSAEDRNRHLATSRERVSAEIQQIAEESQSISRDVAAQLARLNVQIDARTLLERLGRRRAVVEKLDDSRRRLSLHSRGLSEDDIRVKLYDFDRVGADLEIETLVAEDSHQFDVFGKLKGRLAELASTKEALETGMSAEHAAFDKASAEQETQDLARQWAVLRLASKLLQTSLERYRESQADPLLARASEYFSTLTNGSFVRLVQEFDDQDAIRLKAERSNGERLPTKALSEGSADQLYLAFRLAFIEDFCSRNEPLPFITDDVFQSFDDERKASGLRTLASGGRAFQPILFTHEGKIVEIANDLLRGDVDVISFERVASSLTDASR</sequence>
<accession>A0A120FME8</accession>
<feature type="domain" description="YhaN AAA" evidence="1">
    <location>
        <begin position="1"/>
        <end position="208"/>
    </location>
</feature>
<dbReference type="Gene3D" id="3.40.50.300">
    <property type="entry name" value="P-loop containing nucleotide triphosphate hydrolases"/>
    <property type="match status" value="2"/>
</dbReference>
<name>A0A120FME8_9HYPH</name>
<evidence type="ECO:0000313" key="3">
    <source>
        <dbReference type="Proteomes" id="UP000068164"/>
    </source>
</evidence>
<evidence type="ECO:0000313" key="2">
    <source>
        <dbReference type="EMBL" id="KWV53674.1"/>
    </source>
</evidence>
<organism evidence="2 3">
    <name type="scientific">Rhizobium altiplani</name>
    <dbReference type="NCBI Taxonomy" id="1864509"/>
    <lineage>
        <taxon>Bacteria</taxon>
        <taxon>Pseudomonadati</taxon>
        <taxon>Pseudomonadota</taxon>
        <taxon>Alphaproteobacteria</taxon>
        <taxon>Hyphomicrobiales</taxon>
        <taxon>Rhizobiaceae</taxon>
        <taxon>Rhizobium/Agrobacterium group</taxon>
        <taxon>Rhizobium</taxon>
    </lineage>
</organism>
<dbReference type="Pfam" id="PF13514">
    <property type="entry name" value="AAA_27"/>
    <property type="match status" value="1"/>
</dbReference>
<gene>
    <name evidence="2" type="ORF">AS026_03225</name>
</gene>
<dbReference type="SUPFAM" id="SSF52540">
    <property type="entry name" value="P-loop containing nucleoside triphosphate hydrolases"/>
    <property type="match status" value="1"/>
</dbReference>
<comment type="caution">
    <text evidence="2">The sequence shown here is derived from an EMBL/GenBank/DDBJ whole genome shotgun (WGS) entry which is preliminary data.</text>
</comment>
<dbReference type="InterPro" id="IPR027417">
    <property type="entry name" value="P-loop_NTPase"/>
</dbReference>
<dbReference type="OrthoDB" id="9764467at2"/>
<dbReference type="PANTHER" id="PTHR41259">
    <property type="entry name" value="DOUBLE-STRAND BREAK REPAIR RAD50 ATPASE, PUTATIVE-RELATED"/>
    <property type="match status" value="1"/>
</dbReference>
<dbReference type="EMBL" id="LNCD01000064">
    <property type="protein sequence ID" value="KWV53674.1"/>
    <property type="molecule type" value="Genomic_DNA"/>
</dbReference>
<evidence type="ECO:0000259" key="1">
    <source>
        <dbReference type="Pfam" id="PF13514"/>
    </source>
</evidence>